<dbReference type="AlphaFoldDB" id="A0A5C5U906"/>
<evidence type="ECO:0000313" key="4">
    <source>
        <dbReference type="Proteomes" id="UP000320791"/>
    </source>
</evidence>
<dbReference type="EMBL" id="VOHM01000025">
    <property type="protein sequence ID" value="TWT22881.1"/>
    <property type="molecule type" value="Genomic_DNA"/>
</dbReference>
<dbReference type="RefSeq" id="WP_146325260.1">
    <property type="nucleotide sequence ID" value="NZ_BAABLR010000067.1"/>
</dbReference>
<dbReference type="InterPro" id="IPR002347">
    <property type="entry name" value="SDR_fam"/>
</dbReference>
<reference evidence="3 4" key="1">
    <citation type="submission" date="2019-08" db="EMBL/GenBank/DDBJ databases">
        <authorList>
            <person name="Lei W."/>
        </authorList>
    </citation>
    <scope>NUCLEOTIDE SEQUENCE [LARGE SCALE GENOMIC DNA]</scope>
    <source>
        <strain evidence="3 4">CCUG 58627</strain>
    </source>
</reference>
<dbReference type="InterPro" id="IPR020904">
    <property type="entry name" value="Sc_DH/Rdtase_CS"/>
</dbReference>
<dbReference type="PANTHER" id="PTHR44196:SF1">
    <property type="entry name" value="DEHYDROGENASE_REDUCTASE SDR FAMILY MEMBER 7B"/>
    <property type="match status" value="1"/>
</dbReference>
<dbReference type="NCBIfam" id="NF006073">
    <property type="entry name" value="PRK08219.1"/>
    <property type="match status" value="1"/>
</dbReference>
<proteinExistence type="inferred from homology"/>
<comment type="similarity">
    <text evidence="1">Belongs to the short-chain dehydrogenases/reductases (SDR) family.</text>
</comment>
<dbReference type="GO" id="GO:0016020">
    <property type="term" value="C:membrane"/>
    <property type="evidence" value="ECO:0007669"/>
    <property type="project" value="TreeGrafter"/>
</dbReference>
<dbReference type="OrthoDB" id="158573at2"/>
<dbReference type="PRINTS" id="PR00081">
    <property type="entry name" value="GDHRDH"/>
</dbReference>
<dbReference type="Proteomes" id="UP000320791">
    <property type="component" value="Unassembled WGS sequence"/>
</dbReference>
<gene>
    <name evidence="3" type="ORF">FRX94_10345</name>
</gene>
<dbReference type="CDD" id="cd05233">
    <property type="entry name" value="SDR_c"/>
    <property type="match status" value="1"/>
</dbReference>
<dbReference type="PANTHER" id="PTHR44196">
    <property type="entry name" value="DEHYDROGENASE/REDUCTASE SDR FAMILY MEMBER 7B"/>
    <property type="match status" value="1"/>
</dbReference>
<dbReference type="Pfam" id="PF00106">
    <property type="entry name" value="adh_short"/>
    <property type="match status" value="1"/>
</dbReference>
<dbReference type="SUPFAM" id="SSF51735">
    <property type="entry name" value="NAD(P)-binding Rossmann-fold domains"/>
    <property type="match status" value="1"/>
</dbReference>
<comment type="caution">
    <text evidence="3">The sequence shown here is derived from an EMBL/GenBank/DDBJ whole genome shotgun (WGS) entry which is preliminary data.</text>
</comment>
<dbReference type="InterPro" id="IPR036291">
    <property type="entry name" value="NAD(P)-bd_dom_sf"/>
</dbReference>
<accession>A0A5C5U906</accession>
<keyword evidence="2" id="KW-0560">Oxidoreductase</keyword>
<dbReference type="GO" id="GO:0016491">
    <property type="term" value="F:oxidoreductase activity"/>
    <property type="evidence" value="ECO:0007669"/>
    <property type="project" value="UniProtKB-KW"/>
</dbReference>
<evidence type="ECO:0000256" key="1">
    <source>
        <dbReference type="ARBA" id="ARBA00006484"/>
    </source>
</evidence>
<keyword evidence="4" id="KW-1185">Reference proteome</keyword>
<name>A0A5C5U906_9CORY</name>
<organism evidence="3 4">
    <name type="scientific">Corynebacterium canis</name>
    <dbReference type="NCBI Taxonomy" id="679663"/>
    <lineage>
        <taxon>Bacteria</taxon>
        <taxon>Bacillati</taxon>
        <taxon>Actinomycetota</taxon>
        <taxon>Actinomycetes</taxon>
        <taxon>Mycobacteriales</taxon>
        <taxon>Corynebacteriaceae</taxon>
        <taxon>Corynebacterium</taxon>
    </lineage>
</organism>
<protein>
    <submittedName>
        <fullName evidence="3">SDR family oxidoreductase</fullName>
    </submittedName>
</protein>
<dbReference type="Gene3D" id="3.40.50.720">
    <property type="entry name" value="NAD(P)-binding Rossmann-like Domain"/>
    <property type="match status" value="1"/>
</dbReference>
<dbReference type="PROSITE" id="PS00061">
    <property type="entry name" value="ADH_SHORT"/>
    <property type="match status" value="1"/>
</dbReference>
<sequence length="215" mass="23459">MRKAFITGASGGVGLEVARQLSDAGWQVIAHYRTQPREIDGVTWWQADLCAEYELPEIHELDALVHCAGVATLGRVSEAPQQDWLTAMAVNLHAPVAVTNALLPALRAAHGHVVYLNSGAGHRANPNWGAYAASKFAARAWCDALRAEEPVIRVTSVHPGRIDTPMQKHIVEQEQGDYDPAQYLRASTVAAAVVYALNTPDDCEPNEMILRPRTH</sequence>
<evidence type="ECO:0000313" key="3">
    <source>
        <dbReference type="EMBL" id="TWT22881.1"/>
    </source>
</evidence>
<evidence type="ECO:0000256" key="2">
    <source>
        <dbReference type="ARBA" id="ARBA00023002"/>
    </source>
</evidence>